<dbReference type="GO" id="GO:0032259">
    <property type="term" value="P:methylation"/>
    <property type="evidence" value="ECO:0007669"/>
    <property type="project" value="UniProtKB-KW"/>
</dbReference>
<dbReference type="Pfam" id="PF10294">
    <property type="entry name" value="Methyltransf_16"/>
    <property type="match status" value="1"/>
</dbReference>
<proteinExistence type="predicted"/>
<protein>
    <submittedName>
        <fullName evidence="2">Protein-lysine methyltransferase METTL21D</fullName>
    </submittedName>
</protein>
<keyword evidence="2" id="KW-0808">Transferase</keyword>
<dbReference type="InterPro" id="IPR029063">
    <property type="entry name" value="SAM-dependent_MTases_sf"/>
</dbReference>
<feature type="domain" description="F-box" evidence="1">
    <location>
        <begin position="57"/>
        <end position="86"/>
    </location>
</feature>
<dbReference type="OrthoDB" id="413520at2759"/>
<evidence type="ECO:0000313" key="3">
    <source>
        <dbReference type="EMBL" id="RMZ53328.1"/>
    </source>
</evidence>
<keyword evidence="4" id="KW-1185">Reference proteome</keyword>
<dbReference type="Pfam" id="PF12937">
    <property type="entry name" value="F-box-like"/>
    <property type="match status" value="1"/>
</dbReference>
<dbReference type="InterPro" id="IPR001810">
    <property type="entry name" value="F-box_dom"/>
</dbReference>
<reference evidence="2 4" key="1">
    <citation type="journal article" date="2014" name="BMC Genomics">
        <title>Oil accumulation mechanisms of the oleaginous microalga Chlorella protothecoides revealed through its genome, transcriptomes, and proteomes.</title>
        <authorList>
            <person name="Gao C."/>
            <person name="Wang Y."/>
            <person name="Shen Y."/>
            <person name="Yan D."/>
            <person name="He X."/>
            <person name="Dai J."/>
            <person name="Wu Q."/>
        </authorList>
    </citation>
    <scope>NUCLEOTIDE SEQUENCE [LARGE SCALE GENOMIC DNA]</scope>
    <source>
        <strain evidence="2 4">0710</strain>
    </source>
</reference>
<dbReference type="GO" id="GO:0008168">
    <property type="term" value="F:methyltransferase activity"/>
    <property type="evidence" value="ECO:0007669"/>
    <property type="project" value="UniProtKB-KW"/>
</dbReference>
<dbReference type="RefSeq" id="XP_011401459.1">
    <property type="nucleotide sequence ID" value="XM_011403157.1"/>
</dbReference>
<evidence type="ECO:0000259" key="1">
    <source>
        <dbReference type="Pfam" id="PF12937"/>
    </source>
</evidence>
<keyword evidence="2" id="KW-0489">Methyltransferase</keyword>
<dbReference type="eggNOG" id="KOG2793">
    <property type="taxonomic scope" value="Eukaryota"/>
</dbReference>
<dbReference type="SUPFAM" id="SSF81383">
    <property type="entry name" value="F-box domain"/>
    <property type="match status" value="1"/>
</dbReference>
<dbReference type="Proteomes" id="UP000279271">
    <property type="component" value="Unassembled WGS sequence"/>
</dbReference>
<dbReference type="EMBL" id="KL662168">
    <property type="protein sequence ID" value="KFM28444.1"/>
    <property type="molecule type" value="Genomic_DNA"/>
</dbReference>
<accession>A0A087SRU0</accession>
<dbReference type="PANTHER" id="PTHR14614:SF132">
    <property type="entry name" value="PROTEIN-LYSINE METHYLTRANSFERASE C42C1.13"/>
    <property type="match status" value="1"/>
</dbReference>
<organism evidence="2 4">
    <name type="scientific">Auxenochlorella protothecoides</name>
    <name type="common">Green microalga</name>
    <name type="synonym">Chlorella protothecoides</name>
    <dbReference type="NCBI Taxonomy" id="3075"/>
    <lineage>
        <taxon>Eukaryota</taxon>
        <taxon>Viridiplantae</taxon>
        <taxon>Chlorophyta</taxon>
        <taxon>core chlorophytes</taxon>
        <taxon>Trebouxiophyceae</taxon>
        <taxon>Chlorellales</taxon>
        <taxon>Chlorellaceae</taxon>
        <taxon>Auxenochlorella</taxon>
    </lineage>
</organism>
<dbReference type="InterPro" id="IPR036047">
    <property type="entry name" value="F-box-like_dom_sf"/>
</dbReference>
<reference evidence="3" key="3">
    <citation type="submission" date="2018-10" db="EMBL/GenBank/DDBJ databases">
        <authorList>
            <person name="Hovde B."/>
            <person name="Zhang X."/>
        </authorList>
    </citation>
    <scope>NUCLEOTIDE SEQUENCE [LARGE SCALE GENOMIC DNA]</scope>
    <source>
        <strain evidence="3">UTEX 25</strain>
    </source>
</reference>
<dbReference type="GeneID" id="23616748"/>
<dbReference type="EMBL" id="QOKY01000198">
    <property type="protein sequence ID" value="RMZ53328.1"/>
    <property type="molecule type" value="Genomic_DNA"/>
</dbReference>
<evidence type="ECO:0000313" key="5">
    <source>
        <dbReference type="Proteomes" id="UP000279271"/>
    </source>
</evidence>
<dbReference type="Proteomes" id="UP000028924">
    <property type="component" value="Unassembled WGS sequence"/>
</dbReference>
<dbReference type="CDD" id="cd09917">
    <property type="entry name" value="F-box_SF"/>
    <property type="match status" value="1"/>
</dbReference>
<reference evidence="3" key="4">
    <citation type="submission" date="2018-11" db="EMBL/GenBank/DDBJ databases">
        <title>Characterization of plant carbon substrate utilization by Auxenochlorella protothecoides.</title>
        <authorList>
            <person name="Vogler B.W."/>
            <person name="Starkenburg S.R."/>
            <person name="Sudasinghe N."/>
            <person name="Schambach J.Y."/>
            <person name="Rollin J.A."/>
            <person name="Pattathil S."/>
            <person name="Barry A.N."/>
        </authorList>
    </citation>
    <scope>NUCLEOTIDE SEQUENCE [LARGE SCALE GENOMIC DNA]</scope>
    <source>
        <strain evidence="3">UTEX 25</strain>
    </source>
</reference>
<evidence type="ECO:0000313" key="2">
    <source>
        <dbReference type="EMBL" id="KFM28444.1"/>
    </source>
</evidence>
<dbReference type="STRING" id="3075.A0A087SRU0"/>
<reference evidence="5" key="2">
    <citation type="journal article" date="2018" name="Algal Res.">
        <title>Characterization of plant carbon substrate utilization by Auxenochlorella protothecoides.</title>
        <authorList>
            <person name="Vogler B.W."/>
            <person name="Starkenburg S.R."/>
            <person name="Sudasinghe N."/>
            <person name="Schambach J.Y."/>
            <person name="Rollin J.A."/>
            <person name="Pattathil S."/>
            <person name="Barry A.N."/>
        </authorList>
    </citation>
    <scope>NUCLEOTIDE SEQUENCE [LARGE SCALE GENOMIC DNA]</scope>
    <source>
        <strain evidence="5">UTEX 25</strain>
    </source>
</reference>
<dbReference type="InterPro" id="IPR019410">
    <property type="entry name" value="Methyltransf_16"/>
</dbReference>
<dbReference type="Gene3D" id="3.40.50.150">
    <property type="entry name" value="Vaccinia Virus protein VP39"/>
    <property type="match status" value="1"/>
</dbReference>
<dbReference type="KEGG" id="apro:F751_5357"/>
<evidence type="ECO:0000313" key="4">
    <source>
        <dbReference type="Proteomes" id="UP000028924"/>
    </source>
</evidence>
<sequence length="304" mass="33374">MGRYSGSSRGYHSAFRGNNESYFEDLESLTRALVVHPAYVHTLQLRPVDSSGMQTRWGKLPLEVLLNILSFLDSPRDLARLELVNSSCRFNRKLLKKPWALTARKVGVGACLWDGALVLAAYLLTLPRHRFHGMRCVELGAGVGTLGLVAAGLGAQVTITDIAKVLPLLKDNLAANGFGPEARPSHEGQAWAEAGILHWGAPGWMDGVRLLAAPPGVDLVLAADCCYIDQDGESPSTPAFVETCAGLCGPDTLVLVSFERRSPEVRRCFLEESRRLFSRVSMVPLRDIPEPLQLEYVDIWQLQL</sequence>
<gene>
    <name evidence="3" type="ORF">APUTEX25_004816</name>
    <name evidence="2" type="ORF">F751_5357</name>
</gene>
<dbReference type="AlphaFoldDB" id="A0A087SRU0"/>
<dbReference type="Gene3D" id="1.20.1280.50">
    <property type="match status" value="1"/>
</dbReference>
<dbReference type="PANTHER" id="PTHR14614">
    <property type="entry name" value="HEPATOCELLULAR CARCINOMA-ASSOCIATED ANTIGEN"/>
    <property type="match status" value="1"/>
</dbReference>
<dbReference type="SUPFAM" id="SSF53335">
    <property type="entry name" value="S-adenosyl-L-methionine-dependent methyltransferases"/>
    <property type="match status" value="1"/>
</dbReference>
<name>A0A087SRU0_AUXPR</name>